<dbReference type="Gene3D" id="3.10.50.40">
    <property type="match status" value="1"/>
</dbReference>
<dbReference type="GO" id="GO:0003755">
    <property type="term" value="F:peptidyl-prolyl cis-trans isomerase activity"/>
    <property type="evidence" value="ECO:0007669"/>
    <property type="project" value="UniProtKB-KW"/>
</dbReference>
<dbReference type="STRING" id="1641165.XM38_25045"/>
<protein>
    <recommendedName>
        <fullName evidence="2">peptidylprolyl isomerase</fullName>
        <ecNumber evidence="2">5.2.1.8</ecNumber>
    </recommendedName>
</protein>
<organism evidence="9 10">
    <name type="scientific">Halomicronema hongdechloris C2206</name>
    <dbReference type="NCBI Taxonomy" id="1641165"/>
    <lineage>
        <taxon>Bacteria</taxon>
        <taxon>Bacillati</taxon>
        <taxon>Cyanobacteriota</taxon>
        <taxon>Cyanophyceae</taxon>
        <taxon>Nodosilineales</taxon>
        <taxon>Nodosilineaceae</taxon>
        <taxon>Halomicronema</taxon>
    </lineage>
</organism>
<proteinExistence type="predicted"/>
<reference evidence="9 10" key="1">
    <citation type="journal article" date="2016" name="Biochim. Biophys. Acta">
        <title>Characterization of red-shifted phycobilisomes isolated from the chlorophyll f-containing cyanobacterium Halomicronema hongdechloris.</title>
        <authorList>
            <person name="Li Y."/>
            <person name="Lin Y."/>
            <person name="Garvey C.J."/>
            <person name="Birch D."/>
            <person name="Corkery R.W."/>
            <person name="Loughlin P.C."/>
            <person name="Scheer H."/>
            <person name="Willows R.D."/>
            <person name="Chen M."/>
        </authorList>
    </citation>
    <scope>NUCLEOTIDE SEQUENCE [LARGE SCALE GENOMIC DNA]</scope>
    <source>
        <strain evidence="9 10">C2206</strain>
    </source>
</reference>
<feature type="region of interest" description="Disordered" evidence="7">
    <location>
        <begin position="277"/>
        <end position="299"/>
    </location>
</feature>
<dbReference type="RefSeq" id="WP_225889262.1">
    <property type="nucleotide sequence ID" value="NZ_CP021983.2"/>
</dbReference>
<evidence type="ECO:0000256" key="3">
    <source>
        <dbReference type="ARBA" id="ARBA00022729"/>
    </source>
</evidence>
<dbReference type="InterPro" id="IPR000297">
    <property type="entry name" value="PPIase_PpiC"/>
</dbReference>
<keyword evidence="10" id="KW-1185">Reference proteome</keyword>
<evidence type="ECO:0000256" key="5">
    <source>
        <dbReference type="ARBA" id="ARBA00023235"/>
    </source>
</evidence>
<keyword evidence="4 6" id="KW-0697">Rotamase</keyword>
<accession>A0A1Z3HL09</accession>
<dbReference type="Pfam" id="PF00639">
    <property type="entry name" value="Rotamase"/>
    <property type="match status" value="1"/>
</dbReference>
<feature type="compositionally biased region" description="Basic and acidic residues" evidence="7">
    <location>
        <begin position="286"/>
        <end position="299"/>
    </location>
</feature>
<evidence type="ECO:0000313" key="10">
    <source>
        <dbReference type="Proteomes" id="UP000191901"/>
    </source>
</evidence>
<dbReference type="AlphaFoldDB" id="A0A1Z3HL09"/>
<evidence type="ECO:0000256" key="7">
    <source>
        <dbReference type="SAM" id="MobiDB-lite"/>
    </source>
</evidence>
<name>A0A1Z3HL09_9CYAN</name>
<dbReference type="PANTHER" id="PTHR47245:SF1">
    <property type="entry name" value="FOLDASE PROTEIN PRSA"/>
    <property type="match status" value="1"/>
</dbReference>
<dbReference type="InterPro" id="IPR046357">
    <property type="entry name" value="PPIase_dom_sf"/>
</dbReference>
<keyword evidence="3" id="KW-0732">Signal</keyword>
<dbReference type="PROSITE" id="PS50198">
    <property type="entry name" value="PPIC_PPIASE_2"/>
    <property type="match status" value="1"/>
</dbReference>
<evidence type="ECO:0000256" key="4">
    <source>
        <dbReference type="ARBA" id="ARBA00023110"/>
    </source>
</evidence>
<dbReference type="InterPro" id="IPR050245">
    <property type="entry name" value="PrsA_foldase"/>
</dbReference>
<comment type="catalytic activity">
    <reaction evidence="1">
        <text>[protein]-peptidylproline (omega=180) = [protein]-peptidylproline (omega=0)</text>
        <dbReference type="Rhea" id="RHEA:16237"/>
        <dbReference type="Rhea" id="RHEA-COMP:10747"/>
        <dbReference type="Rhea" id="RHEA-COMP:10748"/>
        <dbReference type="ChEBI" id="CHEBI:83833"/>
        <dbReference type="ChEBI" id="CHEBI:83834"/>
        <dbReference type="EC" id="5.2.1.8"/>
    </reaction>
</comment>
<dbReference type="PANTHER" id="PTHR47245">
    <property type="entry name" value="PEPTIDYLPROLYL ISOMERASE"/>
    <property type="match status" value="1"/>
</dbReference>
<evidence type="ECO:0000256" key="6">
    <source>
        <dbReference type="PROSITE-ProRule" id="PRU00278"/>
    </source>
</evidence>
<feature type="domain" description="PpiC" evidence="8">
    <location>
        <begin position="145"/>
        <end position="244"/>
    </location>
</feature>
<evidence type="ECO:0000256" key="1">
    <source>
        <dbReference type="ARBA" id="ARBA00000971"/>
    </source>
</evidence>
<evidence type="ECO:0000256" key="2">
    <source>
        <dbReference type="ARBA" id="ARBA00013194"/>
    </source>
</evidence>
<evidence type="ECO:0000313" key="9">
    <source>
        <dbReference type="EMBL" id="ASC70999.1"/>
    </source>
</evidence>
<dbReference type="EMBL" id="CP021983">
    <property type="protein sequence ID" value="ASC70999.1"/>
    <property type="molecule type" value="Genomic_DNA"/>
</dbReference>
<dbReference type="EC" id="5.2.1.8" evidence="2"/>
<sequence>MALARLVIGRLPLVHPFRSNPGRDVNAVYVRSPVELMDQTAILRIGDQPLPLKELVSRLYRYGLVPALLKDWVIDQTVATVDLSEAEKQAAQEQFIQAHQLVSEERQQAFVQQRGLSLEQLPLLAQRQYQLEKYKQQTWGAQLESHFLQRKSQLDRVIYSLIRSQEAGLAQELYFRLQDDGESFAELARTYSEGQEAQTGGLVGPVELSVPHPTLARMLSLSQPGQLWPPTKIGEWYVVVRHEKFLPAQLNEATRKRLLDELFNGWLQDQLQGLTLTLAPSPDPIPVDREDASDDAAKP</sequence>
<dbReference type="SUPFAM" id="SSF54534">
    <property type="entry name" value="FKBP-like"/>
    <property type="match status" value="1"/>
</dbReference>
<dbReference type="Proteomes" id="UP000191901">
    <property type="component" value="Chromosome"/>
</dbReference>
<keyword evidence="5 6" id="KW-0413">Isomerase</keyword>
<dbReference type="KEGG" id="hhg:XM38_019480"/>
<evidence type="ECO:0000259" key="8">
    <source>
        <dbReference type="PROSITE" id="PS50198"/>
    </source>
</evidence>
<gene>
    <name evidence="9" type="primary">surA</name>
    <name evidence="9" type="ORF">XM38_019480</name>
</gene>